<dbReference type="Gene3D" id="1.20.58.150">
    <property type="entry name" value="ANTH domain"/>
    <property type="match status" value="1"/>
</dbReference>
<dbReference type="GO" id="GO:0030136">
    <property type="term" value="C:clathrin-coated vesicle"/>
    <property type="evidence" value="ECO:0007669"/>
    <property type="project" value="InterPro"/>
</dbReference>
<dbReference type="CDD" id="cd16988">
    <property type="entry name" value="ANTH_N_YAP180"/>
    <property type="match status" value="1"/>
</dbReference>
<dbReference type="GO" id="GO:0072583">
    <property type="term" value="P:clathrin-dependent endocytosis"/>
    <property type="evidence" value="ECO:0007669"/>
    <property type="project" value="InterPro"/>
</dbReference>
<dbReference type="InterPro" id="IPR014712">
    <property type="entry name" value="ANTH_dom_sf"/>
</dbReference>
<evidence type="ECO:0000313" key="6">
    <source>
        <dbReference type="Proteomes" id="UP000886653"/>
    </source>
</evidence>
<feature type="compositionally biased region" description="Polar residues" evidence="3">
    <location>
        <begin position="526"/>
        <end position="544"/>
    </location>
</feature>
<feature type="region of interest" description="Disordered" evidence="3">
    <location>
        <begin position="490"/>
        <end position="554"/>
    </location>
</feature>
<feature type="region of interest" description="Disordered" evidence="3">
    <location>
        <begin position="674"/>
        <end position="806"/>
    </location>
</feature>
<feature type="compositionally biased region" description="Polar residues" evidence="3">
    <location>
        <begin position="680"/>
        <end position="720"/>
    </location>
</feature>
<feature type="compositionally biased region" description="Low complexity" evidence="3">
    <location>
        <begin position="781"/>
        <end position="806"/>
    </location>
</feature>
<dbReference type="GO" id="GO:0000149">
    <property type="term" value="F:SNARE binding"/>
    <property type="evidence" value="ECO:0007669"/>
    <property type="project" value="TreeGrafter"/>
</dbReference>
<evidence type="ECO:0000313" key="5">
    <source>
        <dbReference type="EMBL" id="KAG0142468.1"/>
    </source>
</evidence>
<dbReference type="GO" id="GO:0005545">
    <property type="term" value="F:1-phosphatidylinositol binding"/>
    <property type="evidence" value="ECO:0007669"/>
    <property type="project" value="InterPro"/>
</dbReference>
<dbReference type="Pfam" id="PF07651">
    <property type="entry name" value="ANTH"/>
    <property type="match status" value="1"/>
</dbReference>
<dbReference type="InterPro" id="IPR013809">
    <property type="entry name" value="ENTH"/>
</dbReference>
<evidence type="ECO:0000256" key="2">
    <source>
        <dbReference type="ARBA" id="ARBA00022490"/>
    </source>
</evidence>
<name>A0A9P6NAP6_9BASI</name>
<proteinExistence type="predicted"/>
<dbReference type="InterPro" id="IPR011417">
    <property type="entry name" value="ANTH_dom"/>
</dbReference>
<feature type="compositionally biased region" description="Polar residues" evidence="3">
    <location>
        <begin position="346"/>
        <end position="385"/>
    </location>
</feature>
<dbReference type="InterPro" id="IPR008942">
    <property type="entry name" value="ENTH_VHS"/>
</dbReference>
<sequence>MSNHWNKVVSGACKPKHAPPKSKYIDALVSSTYQADGSFQDVSRALRSKLRDPNSSIVFKALLVIHTLIRAGNAEEVMTYWSGLDGRDGRSLGLSDVSNTNDTPQNLARYANYLLSRFKCYAALKHDPIRTRSEAPASLRQSSRNGANRLRTLTVEKGLLREVSTLQKLMDSLVECKFYLEDTDDDLVMSALRLLVKDLLVLFQAVNEGVINVLEHYFEMSHVDATTALKTYKIFCKQCEKVVAYLGVAKKLQNIINVNIPNLRHAPVSLAGSLEEYLNDPNFEVNRAEYKESKRIADGKPVASKPVTSQPTPAKAISAPAQPPALAAPEGQKTFTDFFESIESEQQSMFSPNSMSPSANYFQQQSSINPFQPQPNGFSSAQVQPTGFPGIPAQPTGFGGPSQTVEFMNPQSTGYINAQPTGLGRASMGQALFGSLNGSNATSFLQSQPTGFGVPFGSIQPQMTGANPFRQSTLGHMNAPPFGPIAAQPTGYNPFASTQTANFSNSTTSPWQSMPDRANGAMSAPPGQSSEQPASLKPQATGSRNPFAPVPGSLPAVPKLPNNLSLNALAASAFSQSMVQQRAREQAAALQQQQQQSNQSQQKPAETLKDPVLVAEEQRAAEQKAQFANFFSTQLSKLEGGGKMVGAQGQGASGGGLFASVASEFAVTKPKEESLGIGGSSLQTPTSLNAQPTGFGSLNSQPTGFPSLNSQSTGFPSSLDSQPTTSSTFTPSFLSTQPMGMVSGQQPIISQPTGFGGSTVKPFQPSSSFGASLQQNLTSNPFTSGTASTGPSSSFQPQQHQQESLI</sequence>
<dbReference type="InterPro" id="IPR045192">
    <property type="entry name" value="AP180-like"/>
</dbReference>
<dbReference type="AlphaFoldDB" id="A0A9P6NAP6"/>
<feature type="region of interest" description="Disordered" evidence="3">
    <location>
        <begin position="1"/>
        <end position="20"/>
    </location>
</feature>
<keyword evidence="2" id="KW-0963">Cytoplasm</keyword>
<comment type="subcellular location">
    <subcellularLocation>
        <location evidence="1">Cytoplasm</location>
    </subcellularLocation>
</comment>
<feature type="compositionally biased region" description="Polar residues" evidence="3">
    <location>
        <begin position="401"/>
        <end position="420"/>
    </location>
</feature>
<dbReference type="GO" id="GO:0005905">
    <property type="term" value="C:clathrin-coated pit"/>
    <property type="evidence" value="ECO:0007669"/>
    <property type="project" value="TreeGrafter"/>
</dbReference>
<dbReference type="Gene3D" id="1.25.40.90">
    <property type="match status" value="1"/>
</dbReference>
<feature type="compositionally biased region" description="Polar residues" evidence="3">
    <location>
        <begin position="495"/>
        <end position="512"/>
    </location>
</feature>
<evidence type="ECO:0000256" key="1">
    <source>
        <dbReference type="ARBA" id="ARBA00004496"/>
    </source>
</evidence>
<accession>A0A9P6NAP6</accession>
<dbReference type="PANTHER" id="PTHR22951:SF5">
    <property type="entry name" value="PHOSPHATIDYLINOSITOL-BINDING CLATHRIN ASSEMBLY PROTEIN LAP"/>
    <property type="match status" value="1"/>
</dbReference>
<dbReference type="OrthoDB" id="44015at2759"/>
<feature type="region of interest" description="Disordered" evidence="3">
    <location>
        <begin position="585"/>
        <end position="606"/>
    </location>
</feature>
<feature type="compositionally biased region" description="Low complexity" evidence="3">
    <location>
        <begin position="316"/>
        <end position="328"/>
    </location>
</feature>
<dbReference type="PROSITE" id="PS50942">
    <property type="entry name" value="ENTH"/>
    <property type="match status" value="1"/>
</dbReference>
<dbReference type="GO" id="GO:0032050">
    <property type="term" value="F:clathrin heavy chain binding"/>
    <property type="evidence" value="ECO:0007669"/>
    <property type="project" value="TreeGrafter"/>
</dbReference>
<feature type="region of interest" description="Disordered" evidence="3">
    <location>
        <begin position="296"/>
        <end position="328"/>
    </location>
</feature>
<dbReference type="EMBL" id="MU167347">
    <property type="protein sequence ID" value="KAG0142468.1"/>
    <property type="molecule type" value="Genomic_DNA"/>
</dbReference>
<dbReference type="GO" id="GO:0005546">
    <property type="term" value="F:phosphatidylinositol-4,5-bisphosphate binding"/>
    <property type="evidence" value="ECO:0007669"/>
    <property type="project" value="TreeGrafter"/>
</dbReference>
<dbReference type="SUPFAM" id="SSF48464">
    <property type="entry name" value="ENTH/VHS domain"/>
    <property type="match status" value="1"/>
</dbReference>
<dbReference type="PANTHER" id="PTHR22951">
    <property type="entry name" value="CLATHRIN ASSEMBLY PROTEIN"/>
    <property type="match status" value="1"/>
</dbReference>
<dbReference type="FunFam" id="1.20.58.150:FF:000004">
    <property type="entry name" value="ENTH domain protein"/>
    <property type="match status" value="1"/>
</dbReference>
<feature type="compositionally biased region" description="Polar residues" evidence="3">
    <location>
        <begin position="764"/>
        <end position="780"/>
    </location>
</feature>
<organism evidence="5 6">
    <name type="scientific">Cronartium quercuum f. sp. fusiforme G11</name>
    <dbReference type="NCBI Taxonomy" id="708437"/>
    <lineage>
        <taxon>Eukaryota</taxon>
        <taxon>Fungi</taxon>
        <taxon>Dikarya</taxon>
        <taxon>Basidiomycota</taxon>
        <taxon>Pucciniomycotina</taxon>
        <taxon>Pucciniomycetes</taxon>
        <taxon>Pucciniales</taxon>
        <taxon>Coleosporiaceae</taxon>
        <taxon>Cronartium</taxon>
    </lineage>
</organism>
<dbReference type="GO" id="GO:0048268">
    <property type="term" value="P:clathrin coat assembly"/>
    <property type="evidence" value="ECO:0007669"/>
    <property type="project" value="InterPro"/>
</dbReference>
<evidence type="ECO:0000259" key="4">
    <source>
        <dbReference type="PROSITE" id="PS50942"/>
    </source>
</evidence>
<feature type="domain" description="ENTH" evidence="4">
    <location>
        <begin position="1"/>
        <end position="128"/>
    </location>
</feature>
<dbReference type="SUPFAM" id="SSF89009">
    <property type="entry name" value="GAT-like domain"/>
    <property type="match status" value="1"/>
</dbReference>
<feature type="compositionally biased region" description="Low complexity" evidence="3">
    <location>
        <begin position="721"/>
        <end position="738"/>
    </location>
</feature>
<feature type="compositionally biased region" description="Polar residues" evidence="3">
    <location>
        <begin position="743"/>
        <end position="753"/>
    </location>
</feature>
<dbReference type="Proteomes" id="UP000886653">
    <property type="component" value="Unassembled WGS sequence"/>
</dbReference>
<feature type="region of interest" description="Disordered" evidence="3">
    <location>
        <begin position="346"/>
        <end position="421"/>
    </location>
</feature>
<reference evidence="5" key="1">
    <citation type="submission" date="2013-11" db="EMBL/GenBank/DDBJ databases">
        <title>Genome sequence of the fusiform rust pathogen reveals effectors for host alternation and coevolution with pine.</title>
        <authorList>
            <consortium name="DOE Joint Genome Institute"/>
            <person name="Smith K."/>
            <person name="Pendleton A."/>
            <person name="Kubisiak T."/>
            <person name="Anderson C."/>
            <person name="Salamov A."/>
            <person name="Aerts A."/>
            <person name="Riley R."/>
            <person name="Clum A."/>
            <person name="Lindquist E."/>
            <person name="Ence D."/>
            <person name="Campbell M."/>
            <person name="Kronenberg Z."/>
            <person name="Feau N."/>
            <person name="Dhillon B."/>
            <person name="Hamelin R."/>
            <person name="Burleigh J."/>
            <person name="Smith J."/>
            <person name="Yandell M."/>
            <person name="Nelson C."/>
            <person name="Grigoriev I."/>
            <person name="Davis J."/>
        </authorList>
    </citation>
    <scope>NUCLEOTIDE SEQUENCE</scope>
    <source>
        <strain evidence="5">G11</strain>
    </source>
</reference>
<feature type="compositionally biased region" description="Low complexity" evidence="3">
    <location>
        <begin position="586"/>
        <end position="602"/>
    </location>
</feature>
<keyword evidence="6" id="KW-1185">Reference proteome</keyword>
<gene>
    <name evidence="5" type="ORF">CROQUDRAFT_109819</name>
</gene>
<comment type="caution">
    <text evidence="5">The sequence shown here is derived from an EMBL/GenBank/DDBJ whole genome shotgun (WGS) entry which is preliminary data.</text>
</comment>
<dbReference type="SMART" id="SM00273">
    <property type="entry name" value="ENTH"/>
    <property type="match status" value="1"/>
</dbReference>
<protein>
    <recommendedName>
        <fullName evidence="4">ENTH domain-containing protein</fullName>
    </recommendedName>
</protein>
<dbReference type="GO" id="GO:0006900">
    <property type="term" value="P:vesicle budding from membrane"/>
    <property type="evidence" value="ECO:0007669"/>
    <property type="project" value="TreeGrafter"/>
</dbReference>
<evidence type="ECO:0000256" key="3">
    <source>
        <dbReference type="SAM" id="MobiDB-lite"/>
    </source>
</evidence>